<dbReference type="GO" id="GO:0008483">
    <property type="term" value="F:transaminase activity"/>
    <property type="evidence" value="ECO:0007669"/>
    <property type="project" value="UniProtKB-KW"/>
</dbReference>
<evidence type="ECO:0000313" key="4">
    <source>
        <dbReference type="EMBL" id="TLS42159.1"/>
    </source>
</evidence>
<dbReference type="Proteomes" id="UP000305906">
    <property type="component" value="Unassembled WGS sequence"/>
</dbReference>
<proteinExistence type="inferred from homology"/>
<keyword evidence="2" id="KW-0663">Pyridoxal phosphate</keyword>
<dbReference type="Gene3D" id="3.90.1200.10">
    <property type="match status" value="1"/>
</dbReference>
<keyword evidence="5" id="KW-1185">Reference proteome</keyword>
<dbReference type="CDD" id="cd00610">
    <property type="entry name" value="OAT_like"/>
    <property type="match status" value="1"/>
</dbReference>
<dbReference type="RefSeq" id="WP_138048685.1">
    <property type="nucleotide sequence ID" value="NZ_VBZC01000044.1"/>
</dbReference>
<dbReference type="PANTHER" id="PTHR45688:SF13">
    <property type="entry name" value="ALANINE--GLYOXYLATE AMINOTRANSFERASE 2-LIKE"/>
    <property type="match status" value="1"/>
</dbReference>
<comment type="similarity">
    <text evidence="1">Belongs to the class-III pyridoxal-phosphate-dependent aminotransferase family.</text>
</comment>
<keyword evidence="4" id="KW-0032">Aminotransferase</keyword>
<dbReference type="InterPro" id="IPR005814">
    <property type="entry name" value="Aminotrans_3"/>
</dbReference>
<dbReference type="InterPro" id="IPR011009">
    <property type="entry name" value="Kinase-like_dom_sf"/>
</dbReference>
<dbReference type="SUPFAM" id="SSF53383">
    <property type="entry name" value="PLP-dependent transferases"/>
    <property type="match status" value="1"/>
</dbReference>
<dbReference type="NCBIfam" id="NF004800">
    <property type="entry name" value="PRK06149.1"/>
    <property type="match status" value="1"/>
</dbReference>
<dbReference type="Pfam" id="PF00202">
    <property type="entry name" value="Aminotran_3"/>
    <property type="match status" value="1"/>
</dbReference>
<evidence type="ECO:0000256" key="2">
    <source>
        <dbReference type="ARBA" id="ARBA00022898"/>
    </source>
</evidence>
<reference evidence="4 5" key="1">
    <citation type="submission" date="2019-05" db="EMBL/GenBank/DDBJ databases">
        <title>Streptomyces sp. NEAU-C151, a novel actinomycete isolated from soil.</title>
        <authorList>
            <person name="Han L."/>
            <person name="Jiang H."/>
        </authorList>
    </citation>
    <scope>NUCLEOTIDE SEQUENCE [LARGE SCALE GENOMIC DNA]</scope>
    <source>
        <strain evidence="4 5">NEAU-C151</strain>
    </source>
</reference>
<evidence type="ECO:0000256" key="3">
    <source>
        <dbReference type="SAM" id="MobiDB-lite"/>
    </source>
</evidence>
<comment type="caution">
    <text evidence="4">The sequence shown here is derived from an EMBL/GenBank/DDBJ whole genome shotgun (WGS) entry which is preliminary data.</text>
</comment>
<feature type="region of interest" description="Disordered" evidence="3">
    <location>
        <begin position="549"/>
        <end position="579"/>
    </location>
</feature>
<sequence>MSDGARPKGARPGFDFFEAGELVGPTLGASEVVDLLAEHFALDARVEQIGSHQDQNFIVRDHADAEIAILKISNPAFSDAETAGQDEAAEAVAAAEPGLRAATVLRDAAGAPLARTLPTSQGRLKLRLLRFLPGGTLTGSAYLSPVAVARMGELAAATSIALRSFDHPGLDRVLQWNLLHAKRVVDLLACHHPDAGRRERVRDAASAAWVAVAAVAGELPVQPGHFDITDDNVVCDPETGLPDGLIDFGDISRSWAVAEIAVTISSVLHHAGSEPHTVLPAVRAFHQRRPLSVAEARALWPLVVLRGAVLVVSGEHQLAVDGDNDYVAAGIEREWRVFEQATSIPVPVMTALLCDALGLDESGADAAPARADDTFSLGSLVPDFDGRVETLDLSVVADAADNGAWLEEGLAERAARARLVDGAAAVVTRFGAARVDATRALSPVSPATVATGIDVWFVTPTTLTCPVEGLVTATGTTIVIRHGGGELVLDGLHSRLASGDLVAAGAELGIADRLRVQLRAAGAPEVPALVRPEYAAGWLAHVTDPSPLIGSDPGSGLDPGLAPDLDLGTMPGSATDRPSSAASLLERRTHSVAEVQEHYYARPPRIERGWRQHLVDVDGRAYLDMVNNVTALGHAHPRIASAVSRQVRRLNTNSRFHYGAIVEFSERLAATLPEPLDTVFLVNSGSEAVDLALRLSMAATGRRDVVSVREAYHGWTYASDAVSTSITDNPNALQTRPDWVHQVDAPNSFRGRHRGADAARYAPEAASVIAGLVAAGRPPAAFLAESFYGNAGGIALPDGYLDTVYDAVRAAGGLAIADEVQVGYGRLGEWFWGFEQQGVVPDIVTVAKAMGNGHPLGAVITSRSVADTYRTQGYFFSSTGGSPLSSVVGLTVLDVIRDERLQENAREVGGHLKRLLNGLGKRHPLLAAVHGTGLYLGVEFVRDRATLEPATQETAAICDRLLELGVVMQPTGDHLNVLKVKPPLCIDRESAEFFVAALDRALDELGH</sequence>
<dbReference type="InterPro" id="IPR015422">
    <property type="entry name" value="PyrdxlP-dep_Trfase_small"/>
</dbReference>
<evidence type="ECO:0000313" key="5">
    <source>
        <dbReference type="Proteomes" id="UP000305906"/>
    </source>
</evidence>
<accession>A0A5R9FHZ2</accession>
<dbReference type="Gene3D" id="3.40.640.10">
    <property type="entry name" value="Type I PLP-dependent aspartate aminotransferase-like (Major domain)"/>
    <property type="match status" value="1"/>
</dbReference>
<dbReference type="InterPro" id="IPR015424">
    <property type="entry name" value="PyrdxlP-dep_Trfase"/>
</dbReference>
<dbReference type="GO" id="GO:0030170">
    <property type="term" value="F:pyridoxal phosphate binding"/>
    <property type="evidence" value="ECO:0007669"/>
    <property type="project" value="InterPro"/>
</dbReference>
<feature type="compositionally biased region" description="Low complexity" evidence="3">
    <location>
        <begin position="552"/>
        <end position="568"/>
    </location>
</feature>
<dbReference type="PANTHER" id="PTHR45688">
    <property type="match status" value="1"/>
</dbReference>
<name>A0A5R9FHZ2_9ACTN</name>
<dbReference type="Gene3D" id="3.90.1150.10">
    <property type="entry name" value="Aspartate Aminotransferase, domain 1"/>
    <property type="match status" value="1"/>
</dbReference>
<protein>
    <submittedName>
        <fullName evidence="4">Aminotransferase</fullName>
    </submittedName>
</protein>
<dbReference type="InterPro" id="IPR015421">
    <property type="entry name" value="PyrdxlP-dep_Trfase_major"/>
</dbReference>
<organism evidence="4 5">
    <name type="scientific">Streptomyces montanus</name>
    <dbReference type="NCBI Taxonomy" id="2580423"/>
    <lineage>
        <taxon>Bacteria</taxon>
        <taxon>Bacillati</taxon>
        <taxon>Actinomycetota</taxon>
        <taxon>Actinomycetes</taxon>
        <taxon>Kitasatosporales</taxon>
        <taxon>Streptomycetaceae</taxon>
        <taxon>Streptomyces</taxon>
    </lineage>
</organism>
<keyword evidence="4" id="KW-0808">Transferase</keyword>
<dbReference type="AlphaFoldDB" id="A0A5R9FHZ2"/>
<dbReference type="EMBL" id="VBZC01000044">
    <property type="protein sequence ID" value="TLS42159.1"/>
    <property type="molecule type" value="Genomic_DNA"/>
</dbReference>
<evidence type="ECO:0000256" key="1">
    <source>
        <dbReference type="ARBA" id="ARBA00008954"/>
    </source>
</evidence>
<gene>
    <name evidence="4" type="ORF">FE633_32075</name>
</gene>
<dbReference type="SUPFAM" id="SSF56112">
    <property type="entry name" value="Protein kinase-like (PK-like)"/>
    <property type="match status" value="1"/>
</dbReference>